<dbReference type="GO" id="GO:0004803">
    <property type="term" value="F:transposase activity"/>
    <property type="evidence" value="ECO:0007669"/>
    <property type="project" value="InterPro"/>
</dbReference>
<dbReference type="EMBL" id="BIXY01000143">
    <property type="protein sequence ID" value="GCF11766.1"/>
    <property type="molecule type" value="Genomic_DNA"/>
</dbReference>
<dbReference type="OrthoDB" id="145986at2"/>
<gene>
    <name evidence="2" type="ORF">KDI_53300</name>
</gene>
<accession>A0A5A5TKY0</accession>
<dbReference type="InterPro" id="IPR051698">
    <property type="entry name" value="Transposase_11-like"/>
</dbReference>
<dbReference type="GO" id="GO:0003677">
    <property type="term" value="F:DNA binding"/>
    <property type="evidence" value="ECO:0007669"/>
    <property type="project" value="InterPro"/>
</dbReference>
<reference evidence="2 3" key="1">
    <citation type="submission" date="2019-01" db="EMBL/GenBank/DDBJ databases">
        <title>Draft genome sequence of Dictyobacter sp. Uno17.</title>
        <authorList>
            <person name="Wang C.M."/>
            <person name="Zheng Y."/>
            <person name="Sakai Y."/>
            <person name="Abe K."/>
            <person name="Yokota A."/>
            <person name="Yabe S."/>
        </authorList>
    </citation>
    <scope>NUCLEOTIDE SEQUENCE [LARGE SCALE GENOMIC DNA]</scope>
    <source>
        <strain evidence="2 3">Uno17</strain>
    </source>
</reference>
<keyword evidence="3" id="KW-1185">Reference proteome</keyword>
<feature type="domain" description="Transposase IS4-like" evidence="1">
    <location>
        <begin position="3"/>
        <end position="93"/>
    </location>
</feature>
<organism evidence="2 3">
    <name type="scientific">Dictyobacter arantiisoli</name>
    <dbReference type="NCBI Taxonomy" id="2014874"/>
    <lineage>
        <taxon>Bacteria</taxon>
        <taxon>Bacillati</taxon>
        <taxon>Chloroflexota</taxon>
        <taxon>Ktedonobacteria</taxon>
        <taxon>Ktedonobacterales</taxon>
        <taxon>Dictyobacteraceae</taxon>
        <taxon>Dictyobacter</taxon>
    </lineage>
</organism>
<dbReference type="PANTHER" id="PTHR30298">
    <property type="entry name" value="H REPEAT-ASSOCIATED PREDICTED TRANSPOSASE"/>
    <property type="match status" value="1"/>
</dbReference>
<dbReference type="InterPro" id="IPR047647">
    <property type="entry name" value="ISAs1_transpos"/>
</dbReference>
<sequence>MNLYDAQTGIVLKEEMVAEKANELTHMTSFLTPTLLQGRIISADALYTQRSFCQEVIASGGEYLLIIKQNQPTLYEDISLFFHDPPRARDCLDWRTASSCNKGHGRLECKSQH</sequence>
<evidence type="ECO:0000259" key="1">
    <source>
        <dbReference type="Pfam" id="PF01609"/>
    </source>
</evidence>
<dbReference type="PANTHER" id="PTHR30298:SF0">
    <property type="entry name" value="PROTEIN YBFL-RELATED"/>
    <property type="match status" value="1"/>
</dbReference>
<dbReference type="Pfam" id="PF01609">
    <property type="entry name" value="DDE_Tnp_1"/>
    <property type="match status" value="1"/>
</dbReference>
<protein>
    <recommendedName>
        <fullName evidence="1">Transposase IS4-like domain-containing protein</fullName>
    </recommendedName>
</protein>
<name>A0A5A5TKY0_9CHLR</name>
<proteinExistence type="predicted"/>
<evidence type="ECO:0000313" key="3">
    <source>
        <dbReference type="Proteomes" id="UP000322530"/>
    </source>
</evidence>
<dbReference type="InterPro" id="IPR002559">
    <property type="entry name" value="Transposase_11"/>
</dbReference>
<dbReference type="GO" id="GO:0006313">
    <property type="term" value="P:DNA transposition"/>
    <property type="evidence" value="ECO:0007669"/>
    <property type="project" value="InterPro"/>
</dbReference>
<evidence type="ECO:0000313" key="2">
    <source>
        <dbReference type="EMBL" id="GCF11766.1"/>
    </source>
</evidence>
<comment type="caution">
    <text evidence="2">The sequence shown here is derived from an EMBL/GenBank/DDBJ whole genome shotgun (WGS) entry which is preliminary data.</text>
</comment>
<dbReference type="Proteomes" id="UP000322530">
    <property type="component" value="Unassembled WGS sequence"/>
</dbReference>
<dbReference type="AlphaFoldDB" id="A0A5A5TKY0"/>
<dbReference type="NCBIfam" id="NF033564">
    <property type="entry name" value="transpos_ISAs1"/>
    <property type="match status" value="1"/>
</dbReference>